<dbReference type="AlphaFoldDB" id="A0A3Q8S6J2"/>
<name>A0A3Q8S6J2_9FIRM</name>
<dbReference type="InterPro" id="IPR009459">
    <property type="entry name" value="MucBP_dom"/>
</dbReference>
<evidence type="ECO:0000256" key="2">
    <source>
        <dbReference type="SAM" id="MobiDB-lite"/>
    </source>
</evidence>
<protein>
    <recommendedName>
        <fullName evidence="4">MucBP domain-containing protein</fullName>
    </recommendedName>
</protein>
<keyword evidence="3" id="KW-0472">Membrane</keyword>
<dbReference type="Proteomes" id="UP000278804">
    <property type="component" value="Chromosome"/>
</dbReference>
<accession>A0A3Q8S6J2</accession>
<keyword evidence="6" id="KW-1185">Reference proteome</keyword>
<dbReference type="SUPFAM" id="SSF52047">
    <property type="entry name" value="RNI-like"/>
    <property type="match status" value="1"/>
</dbReference>
<feature type="compositionally biased region" description="Acidic residues" evidence="2">
    <location>
        <begin position="500"/>
        <end position="509"/>
    </location>
</feature>
<dbReference type="Pfam" id="PF06458">
    <property type="entry name" value="MucBP"/>
    <property type="match status" value="1"/>
</dbReference>
<organism evidence="5 6">
    <name type="scientific">Erysipelothrix piscisicarius</name>
    <dbReference type="NCBI Taxonomy" id="2485784"/>
    <lineage>
        <taxon>Bacteria</taxon>
        <taxon>Bacillati</taxon>
        <taxon>Bacillota</taxon>
        <taxon>Erysipelotrichia</taxon>
        <taxon>Erysipelotrichales</taxon>
        <taxon>Erysipelotrichaceae</taxon>
        <taxon>Erysipelothrix</taxon>
    </lineage>
</organism>
<reference evidence="5 6" key="1">
    <citation type="journal article" date="2020" name="Int. J. Syst. Evol. Microbiol.">
        <title>Description of Erysipelothrix piscisicarius sp. nov., an emergent fish pathogen, and assessment of virulence using a tiger barb (Puntigrus tetrazona) infection model.</title>
        <authorList>
            <person name="Pomaranski E.K."/>
            <person name="Griffin M.J."/>
            <person name="Camus A.C."/>
            <person name="Armwood A.R."/>
            <person name="Shelley J."/>
            <person name="Waldbieser G.C."/>
            <person name="LaFrentz B.R."/>
            <person name="Garcia J.C."/>
            <person name="Yanong R."/>
            <person name="Soto E."/>
        </authorList>
    </citation>
    <scope>NUCLEOTIDE SEQUENCE [LARGE SCALE GENOMIC DNA]</scope>
    <source>
        <strain evidence="5 6">15TAL0474</strain>
    </source>
</reference>
<evidence type="ECO:0000259" key="4">
    <source>
        <dbReference type="Pfam" id="PF06458"/>
    </source>
</evidence>
<keyword evidence="3" id="KW-0812">Transmembrane</keyword>
<dbReference type="EMBL" id="CP034234">
    <property type="protein sequence ID" value="AZK43512.1"/>
    <property type="molecule type" value="Genomic_DNA"/>
</dbReference>
<evidence type="ECO:0000313" key="6">
    <source>
        <dbReference type="Proteomes" id="UP000278804"/>
    </source>
</evidence>
<evidence type="ECO:0000313" key="5">
    <source>
        <dbReference type="EMBL" id="AZK43512.1"/>
    </source>
</evidence>
<dbReference type="InterPro" id="IPR032675">
    <property type="entry name" value="LRR_dom_sf"/>
</dbReference>
<dbReference type="RefSeq" id="WP_125163736.1">
    <property type="nucleotide sequence ID" value="NZ_CP034234.1"/>
</dbReference>
<sequence length="581" mass="64905">MKKFITIVFLGVVLSITQFKAIEALDPSVSIIGMTVEDLIEDPTLRKNVVKEAMIKDESTPLTATAINRVTRISPTAEQAASIESLKGIEHFSNITYINLNAAGKSAKLETFPEAVFTLPKLVRLNVQGYKQMLGPIPDRFDEIPLLEDFSVQLTGSDSPKFELPKSLTRLPRLTNLAVGNSFVKGPTNIPNRDVLKEFNVYGLKSETLPENLFEGPKLKDVNLMLNEITNLTDEEYELLQDNLINYKVRDQQKTYNFEQGISQGDLVHLSSDNLYQKLVKHNETTNFKLYKVEGNDSAYISDLVLDDHVDDKGIYIDQSISQIPGQYRAVLNVESGPFKGSHLIFNFEILQTLTREVRFISSKTGVELSDPIRLSGSIGSSQAVLLPSIRGYASTMYGASELMFNDESIHYVSLDPLKVSLTIHYVDVSGKELAQSDVIEGDHHDVIDWNDLNRAGYQSLFDVALLPKTFEVEMEPITLQYQKVDEAVIAKPGDKPSEEIDIPNETEPDSPNQQHDDVVVVDKKTEAVKVDSKKPVKAVRTEDHQETLLPPTGIRLILSQIGIVFIVIGLFIRKKSIASR</sequence>
<evidence type="ECO:0000256" key="1">
    <source>
        <dbReference type="ARBA" id="ARBA00022737"/>
    </source>
</evidence>
<proteinExistence type="predicted"/>
<feature type="domain" description="MucBP" evidence="4">
    <location>
        <begin position="422"/>
        <end position="458"/>
    </location>
</feature>
<evidence type="ECO:0000256" key="3">
    <source>
        <dbReference type="SAM" id="Phobius"/>
    </source>
</evidence>
<gene>
    <name evidence="5" type="ORF">EEI45_00635</name>
</gene>
<feature type="region of interest" description="Disordered" evidence="2">
    <location>
        <begin position="494"/>
        <end position="516"/>
    </location>
</feature>
<dbReference type="Gene3D" id="3.80.10.10">
    <property type="entry name" value="Ribonuclease Inhibitor"/>
    <property type="match status" value="1"/>
</dbReference>
<keyword evidence="3" id="KW-1133">Transmembrane helix</keyword>
<feature type="transmembrane region" description="Helical" evidence="3">
    <location>
        <begin position="554"/>
        <end position="573"/>
    </location>
</feature>
<keyword evidence="1" id="KW-0677">Repeat</keyword>
<dbReference type="KEGG" id="eri:EEI45_00635"/>